<accession>A0ABQ8U5U6</accession>
<name>A0ABQ8U5U6_9EUKA</name>
<feature type="region of interest" description="Disordered" evidence="1">
    <location>
        <begin position="66"/>
        <end position="90"/>
    </location>
</feature>
<dbReference type="Proteomes" id="UP001141327">
    <property type="component" value="Unassembled WGS sequence"/>
</dbReference>
<evidence type="ECO:0000256" key="1">
    <source>
        <dbReference type="SAM" id="MobiDB-lite"/>
    </source>
</evidence>
<evidence type="ECO:0000313" key="2">
    <source>
        <dbReference type="EMBL" id="KAJ4453801.1"/>
    </source>
</evidence>
<gene>
    <name evidence="2" type="ORF">PAPYR_11637</name>
</gene>
<protein>
    <submittedName>
        <fullName evidence="2">Uncharacterized protein</fullName>
    </submittedName>
</protein>
<feature type="compositionally biased region" description="Basic residues" evidence="1">
    <location>
        <begin position="80"/>
        <end position="90"/>
    </location>
</feature>
<evidence type="ECO:0000313" key="3">
    <source>
        <dbReference type="Proteomes" id="UP001141327"/>
    </source>
</evidence>
<organism evidence="2 3">
    <name type="scientific">Paratrimastix pyriformis</name>
    <dbReference type="NCBI Taxonomy" id="342808"/>
    <lineage>
        <taxon>Eukaryota</taxon>
        <taxon>Metamonada</taxon>
        <taxon>Preaxostyla</taxon>
        <taxon>Paratrimastigidae</taxon>
        <taxon>Paratrimastix</taxon>
    </lineage>
</organism>
<reference evidence="2" key="1">
    <citation type="journal article" date="2022" name="bioRxiv">
        <title>Genomics of Preaxostyla Flagellates Illuminates Evolutionary Transitions and the Path Towards Mitochondrial Loss.</title>
        <authorList>
            <person name="Novak L.V.F."/>
            <person name="Treitli S.C."/>
            <person name="Pyrih J."/>
            <person name="Halakuc P."/>
            <person name="Pipaliya S.V."/>
            <person name="Vacek V."/>
            <person name="Brzon O."/>
            <person name="Soukal P."/>
            <person name="Eme L."/>
            <person name="Dacks J.B."/>
            <person name="Karnkowska A."/>
            <person name="Elias M."/>
            <person name="Hampl V."/>
        </authorList>
    </citation>
    <scope>NUCLEOTIDE SEQUENCE</scope>
    <source>
        <strain evidence="2">RCP-MX</strain>
    </source>
</reference>
<proteinExistence type="predicted"/>
<keyword evidence="3" id="KW-1185">Reference proteome</keyword>
<comment type="caution">
    <text evidence="2">The sequence shown here is derived from an EMBL/GenBank/DDBJ whole genome shotgun (WGS) entry which is preliminary data.</text>
</comment>
<dbReference type="EMBL" id="JAPMOS010000213">
    <property type="protein sequence ID" value="KAJ4453801.1"/>
    <property type="molecule type" value="Genomic_DNA"/>
</dbReference>
<sequence>MSLTPGLNLLPFIPQDGPTGENPHLDLPFLLTEDCTVVWTTTGVIAFNLSLWDADGTFITWWTSSPPAAGDPIDRTQTRERRRIRAVRQD</sequence>